<evidence type="ECO:0000256" key="5">
    <source>
        <dbReference type="ARBA" id="ARBA00023273"/>
    </source>
</evidence>
<gene>
    <name evidence="7" type="primary">Contig1561.g1699</name>
    <name evidence="7" type="ORF">STYLEM_7836</name>
</gene>
<keyword evidence="3" id="KW-0963">Cytoplasm</keyword>
<evidence type="ECO:0000256" key="1">
    <source>
        <dbReference type="ARBA" id="ARBA00004138"/>
    </source>
</evidence>
<dbReference type="Proteomes" id="UP000039865">
    <property type="component" value="Unassembled WGS sequence"/>
</dbReference>
<proteinExistence type="predicted"/>
<evidence type="ECO:0000313" key="8">
    <source>
        <dbReference type="Proteomes" id="UP000039865"/>
    </source>
</evidence>
<evidence type="ECO:0000256" key="2">
    <source>
        <dbReference type="ARBA" id="ARBA00004496"/>
    </source>
</evidence>
<comment type="subcellular location">
    <subcellularLocation>
        <location evidence="1">Cell projection</location>
        <location evidence="1">Cilium</location>
    </subcellularLocation>
    <subcellularLocation>
        <location evidence="2">Cytoplasm</location>
    </subcellularLocation>
</comment>
<keyword evidence="4" id="KW-0969">Cilium</keyword>
<keyword evidence="5" id="KW-0966">Cell projection</keyword>
<dbReference type="OrthoDB" id="308100at2759"/>
<dbReference type="GO" id="GO:0005929">
    <property type="term" value="C:cilium"/>
    <property type="evidence" value="ECO:0007669"/>
    <property type="project" value="UniProtKB-SubCell"/>
</dbReference>
<dbReference type="EMBL" id="CCKQ01007476">
    <property type="protein sequence ID" value="CDW78852.1"/>
    <property type="molecule type" value="Genomic_DNA"/>
</dbReference>
<keyword evidence="8" id="KW-1185">Reference proteome</keyword>
<dbReference type="InParanoid" id="A0A078AB68"/>
<dbReference type="GO" id="GO:0005737">
    <property type="term" value="C:cytoplasm"/>
    <property type="evidence" value="ECO:0007669"/>
    <property type="project" value="UniProtKB-SubCell"/>
</dbReference>
<name>A0A078AB68_STYLE</name>
<organism evidence="7 8">
    <name type="scientific">Stylonychia lemnae</name>
    <name type="common">Ciliate</name>
    <dbReference type="NCBI Taxonomy" id="5949"/>
    <lineage>
        <taxon>Eukaryota</taxon>
        <taxon>Sar</taxon>
        <taxon>Alveolata</taxon>
        <taxon>Ciliophora</taxon>
        <taxon>Intramacronucleata</taxon>
        <taxon>Spirotrichea</taxon>
        <taxon>Stichotrichia</taxon>
        <taxon>Sporadotrichida</taxon>
        <taxon>Oxytrichidae</taxon>
        <taxon>Stylonychinae</taxon>
        <taxon>Stylonychia</taxon>
    </lineage>
</organism>
<dbReference type="InterPro" id="IPR042541">
    <property type="entry name" value="BART_sf"/>
</dbReference>
<dbReference type="AlphaFoldDB" id="A0A078AB68"/>
<dbReference type="InterPro" id="IPR023379">
    <property type="entry name" value="BART_dom"/>
</dbReference>
<evidence type="ECO:0000313" key="7">
    <source>
        <dbReference type="EMBL" id="CDW78852.1"/>
    </source>
</evidence>
<feature type="domain" description="BART" evidence="6">
    <location>
        <begin position="7"/>
        <end position="115"/>
    </location>
</feature>
<evidence type="ECO:0000256" key="3">
    <source>
        <dbReference type="ARBA" id="ARBA00022490"/>
    </source>
</evidence>
<sequence>MEESKLQEVMGRIEDFYFSDEEDSGEAIFNRFAEKHAHLFEAGFEAKATENKLDLRAKLILELIKDSGVSVEQFFEILKQKSETDEEAQIFVQIMLSVSEYENFVEMMRAYKKEHNK</sequence>
<dbReference type="Pfam" id="PF11527">
    <property type="entry name" value="ARL2_Bind_BART"/>
    <property type="match status" value="1"/>
</dbReference>
<dbReference type="Gene3D" id="1.20.1520.10">
    <property type="entry name" value="ADP-ribosylation factor-like 2-binding protein, domain"/>
    <property type="match status" value="1"/>
</dbReference>
<protein>
    <recommendedName>
        <fullName evidence="6">BART domain-containing protein</fullName>
    </recommendedName>
</protein>
<accession>A0A078AB68</accession>
<evidence type="ECO:0000259" key="6">
    <source>
        <dbReference type="Pfam" id="PF11527"/>
    </source>
</evidence>
<reference evidence="7 8" key="1">
    <citation type="submission" date="2014-06" db="EMBL/GenBank/DDBJ databases">
        <authorList>
            <person name="Swart Estienne"/>
        </authorList>
    </citation>
    <scope>NUCLEOTIDE SEQUENCE [LARGE SCALE GENOMIC DNA]</scope>
    <source>
        <strain evidence="7 8">130c</strain>
    </source>
</reference>
<evidence type="ECO:0000256" key="4">
    <source>
        <dbReference type="ARBA" id="ARBA00023069"/>
    </source>
</evidence>